<organism evidence="1 2">
    <name type="scientific">Lentinus brumalis</name>
    <dbReference type="NCBI Taxonomy" id="2498619"/>
    <lineage>
        <taxon>Eukaryota</taxon>
        <taxon>Fungi</taxon>
        <taxon>Dikarya</taxon>
        <taxon>Basidiomycota</taxon>
        <taxon>Agaricomycotina</taxon>
        <taxon>Agaricomycetes</taxon>
        <taxon>Polyporales</taxon>
        <taxon>Polyporaceae</taxon>
        <taxon>Lentinus</taxon>
    </lineage>
</organism>
<dbReference type="OrthoDB" id="2757435at2759"/>
<evidence type="ECO:0000313" key="1">
    <source>
        <dbReference type="EMBL" id="RDX40892.1"/>
    </source>
</evidence>
<dbReference type="Proteomes" id="UP000256964">
    <property type="component" value="Unassembled WGS sequence"/>
</dbReference>
<dbReference type="AlphaFoldDB" id="A0A371CKS5"/>
<dbReference type="EMBL" id="KZ857532">
    <property type="protein sequence ID" value="RDX40892.1"/>
    <property type="molecule type" value="Genomic_DNA"/>
</dbReference>
<evidence type="ECO:0000313" key="2">
    <source>
        <dbReference type="Proteomes" id="UP000256964"/>
    </source>
</evidence>
<keyword evidence="2" id="KW-1185">Reference proteome</keyword>
<proteinExistence type="predicted"/>
<sequence length="197" mass="22327">MEPLQDGGDLINYIEFRSDEAHEQDPMSGDGVIGTQHSGTVESIFKELAIGMRRSDIDSMFEELAQEAIKMYLRGRGHPEHVVFRDIIGEATFEHERQDTLLRSQMFLRWMTGKDVIQHDSNARLQIFFSHRGDRGCSVHAGAPFPASPIRVTAPTARCTFIIDEGLRNLLRQAPPFCSFQTWLHGVVLDPNVYDVL</sequence>
<name>A0A371CKS5_9APHY</name>
<accession>A0A371CKS5</accession>
<reference evidence="1 2" key="1">
    <citation type="journal article" date="2018" name="Biotechnol. Biofuels">
        <title>Integrative visual omics of the white-rot fungus Polyporus brumalis exposes the biotechnological potential of its oxidative enzymes for delignifying raw plant biomass.</title>
        <authorList>
            <person name="Miyauchi S."/>
            <person name="Rancon A."/>
            <person name="Drula E."/>
            <person name="Hage H."/>
            <person name="Chaduli D."/>
            <person name="Favel A."/>
            <person name="Grisel S."/>
            <person name="Henrissat B."/>
            <person name="Herpoel-Gimbert I."/>
            <person name="Ruiz-Duenas F.J."/>
            <person name="Chevret D."/>
            <person name="Hainaut M."/>
            <person name="Lin J."/>
            <person name="Wang M."/>
            <person name="Pangilinan J."/>
            <person name="Lipzen A."/>
            <person name="Lesage-Meessen L."/>
            <person name="Navarro D."/>
            <person name="Riley R."/>
            <person name="Grigoriev I.V."/>
            <person name="Zhou S."/>
            <person name="Raouche S."/>
            <person name="Rosso M.N."/>
        </authorList>
    </citation>
    <scope>NUCLEOTIDE SEQUENCE [LARGE SCALE GENOMIC DNA]</scope>
    <source>
        <strain evidence="1 2">BRFM 1820</strain>
    </source>
</reference>
<protein>
    <submittedName>
        <fullName evidence="1">Uncharacterized protein</fullName>
    </submittedName>
</protein>
<gene>
    <name evidence="1" type="ORF">OH76DRAFT_1489916</name>
</gene>